<dbReference type="Gene3D" id="3.40.470.10">
    <property type="entry name" value="Uracil-DNA glycosylase-like domain"/>
    <property type="match status" value="1"/>
</dbReference>
<dbReference type="SUPFAM" id="SSF52141">
    <property type="entry name" value="Uracil-DNA glycosylase-like"/>
    <property type="match status" value="1"/>
</dbReference>
<reference evidence="2 3" key="1">
    <citation type="journal article" date="2014" name="J. Microbiol.">
        <title>Diaminobutyricibacter tongyongensis gen. nov., sp. nov. and Homoserinibacter gongjuensis gen. nov., sp. nov. belong to the family Microbacteriaceae.</title>
        <authorList>
            <person name="Kim S.J."/>
            <person name="Ahn J.H."/>
            <person name="Weon H.Y."/>
            <person name="Hamada M."/>
            <person name="Suzuki K."/>
            <person name="Kwon S.W."/>
        </authorList>
    </citation>
    <scope>NUCLEOTIDE SEQUENCE [LARGE SCALE GENOMIC DNA]</scope>
    <source>
        <strain evidence="2 3">NBRC 108724</strain>
    </source>
</reference>
<dbReference type="PANTHER" id="PTHR42160:SF1">
    <property type="entry name" value="URACIL-DNA GLYCOSYLASE SUPERFAMILY PROTEIN"/>
    <property type="match status" value="1"/>
</dbReference>
<dbReference type="InterPro" id="IPR047124">
    <property type="entry name" value="HI_0220.2"/>
</dbReference>
<gene>
    <name evidence="2" type="ORF">G3T36_18065</name>
</gene>
<dbReference type="SMART" id="SM00987">
    <property type="entry name" value="UreE_C"/>
    <property type="match status" value="1"/>
</dbReference>
<dbReference type="AlphaFoldDB" id="A0A6L9Y2G7"/>
<dbReference type="CDD" id="cd10033">
    <property type="entry name" value="UDG_like"/>
    <property type="match status" value="1"/>
</dbReference>
<sequence>MPPPNHTINGPTSEGVAVSLGTIHERIVSDPANSWAKDLGYAPLYAAGACARIAVIGQAPGRKAQESGIAWNDASGIKLLQWLGVSETQFRNPELFALLPMDFYYPGKGTGGDLPPRKDFAARWHPQLLELMPEIRLTILIGQYAQQHYLAGRAKRNLTETVHAFEEYLPATIPLVHPSPLNFRWQAHNPWFVVDLLPVLQEYVAAALS</sequence>
<proteinExistence type="predicted"/>
<dbReference type="PANTHER" id="PTHR42160">
    <property type="entry name" value="URACIL-DNA GLYCOSYLASE SUPERFAMILY PROTEIN"/>
    <property type="match status" value="1"/>
</dbReference>
<organism evidence="2 3">
    <name type="scientific">Leifsonia tongyongensis</name>
    <dbReference type="NCBI Taxonomy" id="1268043"/>
    <lineage>
        <taxon>Bacteria</taxon>
        <taxon>Bacillati</taxon>
        <taxon>Actinomycetota</taxon>
        <taxon>Actinomycetes</taxon>
        <taxon>Micrococcales</taxon>
        <taxon>Microbacteriaceae</taxon>
        <taxon>Leifsonia</taxon>
    </lineage>
</organism>
<protein>
    <submittedName>
        <fullName evidence="2">Uracil-DNA glycosylase family protein</fullName>
    </submittedName>
</protein>
<dbReference type="Pfam" id="PF03167">
    <property type="entry name" value="UDG"/>
    <property type="match status" value="1"/>
</dbReference>
<dbReference type="InterPro" id="IPR005122">
    <property type="entry name" value="Uracil-DNA_glycosylase-like"/>
</dbReference>
<evidence type="ECO:0000313" key="2">
    <source>
        <dbReference type="EMBL" id="NEN07766.1"/>
    </source>
</evidence>
<evidence type="ECO:0000313" key="3">
    <source>
        <dbReference type="Proteomes" id="UP000474967"/>
    </source>
</evidence>
<dbReference type="InterPro" id="IPR036895">
    <property type="entry name" value="Uracil-DNA_glycosylase-like_sf"/>
</dbReference>
<feature type="domain" description="Uracil-DNA glycosylase-like" evidence="1">
    <location>
        <begin position="43"/>
        <end position="201"/>
    </location>
</feature>
<dbReference type="SMART" id="SM00986">
    <property type="entry name" value="UDG"/>
    <property type="match status" value="1"/>
</dbReference>
<evidence type="ECO:0000259" key="1">
    <source>
        <dbReference type="SMART" id="SM00986"/>
    </source>
</evidence>
<keyword evidence="3" id="KW-1185">Reference proteome</keyword>
<dbReference type="EMBL" id="JAAGWY010000005">
    <property type="protein sequence ID" value="NEN07766.1"/>
    <property type="molecule type" value="Genomic_DNA"/>
</dbReference>
<comment type="caution">
    <text evidence="2">The sequence shown here is derived from an EMBL/GenBank/DDBJ whole genome shotgun (WGS) entry which is preliminary data.</text>
</comment>
<accession>A0A6L9Y2G7</accession>
<dbReference type="Proteomes" id="UP000474967">
    <property type="component" value="Unassembled WGS sequence"/>
</dbReference>
<name>A0A6L9Y2G7_9MICO</name>